<evidence type="ECO:0000313" key="11">
    <source>
        <dbReference type="EMBL" id="GAA1747769.1"/>
    </source>
</evidence>
<feature type="transmembrane region" description="Helical" evidence="9">
    <location>
        <begin position="296"/>
        <end position="316"/>
    </location>
</feature>
<proteinExistence type="predicted"/>
<evidence type="ECO:0000256" key="8">
    <source>
        <dbReference type="ARBA" id="ARBA00023136"/>
    </source>
</evidence>
<protein>
    <submittedName>
        <fullName evidence="11">Potassium/proton antiporter</fullName>
    </submittedName>
</protein>
<keyword evidence="7" id="KW-0406">Ion transport</keyword>
<dbReference type="SUPFAM" id="SSF116726">
    <property type="entry name" value="TrkA C-terminal domain-like"/>
    <property type="match status" value="1"/>
</dbReference>
<keyword evidence="12" id="KW-1185">Reference proteome</keyword>
<feature type="transmembrane region" description="Helical" evidence="9">
    <location>
        <begin position="149"/>
        <end position="169"/>
    </location>
</feature>
<keyword evidence="3" id="KW-0050">Antiport</keyword>
<dbReference type="Pfam" id="PF02080">
    <property type="entry name" value="TrkA_C"/>
    <property type="match status" value="1"/>
</dbReference>
<evidence type="ECO:0000256" key="5">
    <source>
        <dbReference type="ARBA" id="ARBA00022692"/>
    </source>
</evidence>
<dbReference type="Proteomes" id="UP001501057">
    <property type="component" value="Unassembled WGS sequence"/>
</dbReference>
<dbReference type="InterPro" id="IPR006037">
    <property type="entry name" value="RCK_C"/>
</dbReference>
<evidence type="ECO:0000259" key="10">
    <source>
        <dbReference type="PROSITE" id="PS51202"/>
    </source>
</evidence>
<feature type="transmembrane region" description="Helical" evidence="9">
    <location>
        <begin position="38"/>
        <end position="57"/>
    </location>
</feature>
<feature type="transmembrane region" description="Helical" evidence="9">
    <location>
        <begin position="212"/>
        <end position="235"/>
    </location>
</feature>
<feature type="transmembrane region" description="Helical" evidence="9">
    <location>
        <begin position="119"/>
        <end position="143"/>
    </location>
</feature>
<keyword evidence="5 9" id="KW-0812">Transmembrane</keyword>
<evidence type="ECO:0000256" key="6">
    <source>
        <dbReference type="ARBA" id="ARBA00022989"/>
    </source>
</evidence>
<evidence type="ECO:0000313" key="12">
    <source>
        <dbReference type="Proteomes" id="UP001501057"/>
    </source>
</evidence>
<comment type="caution">
    <text evidence="11">The sequence shown here is derived from an EMBL/GenBank/DDBJ whole genome shotgun (WGS) entry which is preliminary data.</text>
</comment>
<sequence>MGSRERAYRAETVVTTDRLPPRTRPWEAAVDVHDLDQFLLIGSAVLIVAVLAVRLSVSAGLPSLLMYLGLGLLLGTNGLGIEFDDADLALSLGFAALMLILAEGGITTNWAHVRPSIGFGLLLATLGSVVSVLVVAVCVHAFLGLDWTLSVLLAAVLTPTDAAAVFSVLRTVNLKHRVSGTLEAESGLNDAPIVVLVVAISTGELVENGIWAFVALILYEIVVGVGIGLAVGALGGSLLRRVALPASGLYPLVVLAFTILAYASSAAIHASGFAAIYVAALVLGNTELPHRTATRSFVEGVGWLAQIALFVMLGLLANPDEFSAWHVWMGLAAGAILTFVARPLSIAVCAAWFGINWREQLFIGWAGLRGAVPIILATIPLASGVEGSRDLFNIVFVAVVVYTLAQAAPLGALASWCGVLGEVRELEVESAPLERVSADLLQVRVSPESRLSGIEVGELRLPEGAMVSLLVRGERTIVPTTSTRIMAGDEMLIVSSRQVREQVDRRLSQVARHGRLAGWGD</sequence>
<dbReference type="NCBIfam" id="NF003715">
    <property type="entry name" value="PRK05326.1-2"/>
    <property type="match status" value="1"/>
</dbReference>
<dbReference type="PANTHER" id="PTHR32507">
    <property type="entry name" value="NA(+)/H(+) ANTIPORTER 1"/>
    <property type="match status" value="1"/>
</dbReference>
<dbReference type="Gene3D" id="3.30.70.1450">
    <property type="entry name" value="Regulator of K+ conductance, C-terminal domain"/>
    <property type="match status" value="1"/>
</dbReference>
<keyword evidence="8 9" id="KW-0472">Membrane</keyword>
<feature type="transmembrane region" description="Helical" evidence="9">
    <location>
        <begin position="328"/>
        <end position="355"/>
    </location>
</feature>
<accession>A0ABN2K3T5</accession>
<keyword evidence="4" id="KW-1003">Cell membrane</keyword>
<dbReference type="NCBIfam" id="NF003716">
    <property type="entry name" value="PRK05326.1-3"/>
    <property type="match status" value="1"/>
</dbReference>
<feature type="transmembrane region" description="Helical" evidence="9">
    <location>
        <begin position="242"/>
        <end position="260"/>
    </location>
</feature>
<evidence type="ECO:0000256" key="9">
    <source>
        <dbReference type="SAM" id="Phobius"/>
    </source>
</evidence>
<feature type="domain" description="RCK C-terminal" evidence="10">
    <location>
        <begin position="428"/>
        <end position="509"/>
    </location>
</feature>
<dbReference type="InterPro" id="IPR006153">
    <property type="entry name" value="Cation/H_exchanger_TM"/>
</dbReference>
<keyword evidence="2" id="KW-0813">Transport</keyword>
<evidence type="ECO:0000256" key="1">
    <source>
        <dbReference type="ARBA" id="ARBA00004651"/>
    </source>
</evidence>
<feature type="transmembrane region" description="Helical" evidence="9">
    <location>
        <begin position="394"/>
        <end position="416"/>
    </location>
</feature>
<dbReference type="InterPro" id="IPR038770">
    <property type="entry name" value="Na+/solute_symporter_sf"/>
</dbReference>
<feature type="transmembrane region" description="Helical" evidence="9">
    <location>
        <begin position="64"/>
        <end position="83"/>
    </location>
</feature>
<dbReference type="EMBL" id="BAAAME010000005">
    <property type="protein sequence ID" value="GAA1747769.1"/>
    <property type="molecule type" value="Genomic_DNA"/>
</dbReference>
<evidence type="ECO:0000256" key="4">
    <source>
        <dbReference type="ARBA" id="ARBA00022475"/>
    </source>
</evidence>
<feature type="transmembrane region" description="Helical" evidence="9">
    <location>
        <begin position="362"/>
        <end position="382"/>
    </location>
</feature>
<keyword evidence="6 9" id="KW-1133">Transmembrane helix</keyword>
<name>A0ABN2K3T5_9ACTN</name>
<evidence type="ECO:0000256" key="2">
    <source>
        <dbReference type="ARBA" id="ARBA00022448"/>
    </source>
</evidence>
<dbReference type="PANTHER" id="PTHR32507:SF7">
    <property type="entry name" value="K(+)_H(+) ANTIPORTER NHAP2"/>
    <property type="match status" value="1"/>
</dbReference>
<comment type="subcellular location">
    <subcellularLocation>
        <location evidence="1">Cell membrane</location>
        <topology evidence="1">Multi-pass membrane protein</topology>
    </subcellularLocation>
</comment>
<evidence type="ECO:0000256" key="3">
    <source>
        <dbReference type="ARBA" id="ARBA00022449"/>
    </source>
</evidence>
<evidence type="ECO:0000256" key="7">
    <source>
        <dbReference type="ARBA" id="ARBA00023065"/>
    </source>
</evidence>
<gene>
    <name evidence="11" type="ORF">GCM10009710_29790</name>
</gene>
<dbReference type="InterPro" id="IPR036721">
    <property type="entry name" value="RCK_C_sf"/>
</dbReference>
<feature type="transmembrane region" description="Helical" evidence="9">
    <location>
        <begin position="89"/>
        <end position="107"/>
    </location>
</feature>
<dbReference type="Pfam" id="PF00999">
    <property type="entry name" value="Na_H_Exchanger"/>
    <property type="match status" value="1"/>
</dbReference>
<dbReference type="PROSITE" id="PS51202">
    <property type="entry name" value="RCK_C"/>
    <property type="match status" value="1"/>
</dbReference>
<organism evidence="11 12">
    <name type="scientific">Aeromicrobium alkaliterrae</name>
    <dbReference type="NCBI Taxonomy" id="302168"/>
    <lineage>
        <taxon>Bacteria</taxon>
        <taxon>Bacillati</taxon>
        <taxon>Actinomycetota</taxon>
        <taxon>Actinomycetes</taxon>
        <taxon>Propionibacteriales</taxon>
        <taxon>Nocardioidaceae</taxon>
        <taxon>Aeromicrobium</taxon>
    </lineage>
</organism>
<dbReference type="Gene3D" id="1.20.1530.20">
    <property type="match status" value="1"/>
</dbReference>
<feature type="transmembrane region" description="Helical" evidence="9">
    <location>
        <begin position="266"/>
        <end position="284"/>
    </location>
</feature>
<reference evidence="11 12" key="1">
    <citation type="journal article" date="2019" name="Int. J. Syst. Evol. Microbiol.">
        <title>The Global Catalogue of Microorganisms (GCM) 10K type strain sequencing project: providing services to taxonomists for standard genome sequencing and annotation.</title>
        <authorList>
            <consortium name="The Broad Institute Genomics Platform"/>
            <consortium name="The Broad Institute Genome Sequencing Center for Infectious Disease"/>
            <person name="Wu L."/>
            <person name="Ma J."/>
        </authorList>
    </citation>
    <scope>NUCLEOTIDE SEQUENCE [LARGE SCALE GENOMIC DNA]</scope>
    <source>
        <strain evidence="11 12">JCM 13518</strain>
    </source>
</reference>